<feature type="domain" description="F-box" evidence="2">
    <location>
        <begin position="1"/>
        <end position="45"/>
    </location>
</feature>
<dbReference type="SMART" id="SM00256">
    <property type="entry name" value="FBOX"/>
    <property type="match status" value="1"/>
</dbReference>
<dbReference type="Pfam" id="PF07734">
    <property type="entry name" value="FBA_1"/>
    <property type="match status" value="1"/>
</dbReference>
<comment type="caution">
    <text evidence="3">The sequence shown here is derived from an EMBL/GenBank/DDBJ whole genome shotgun (WGS) entry which is preliminary data.</text>
</comment>
<dbReference type="OrthoDB" id="1932945at2759"/>
<dbReference type="InterPro" id="IPR017451">
    <property type="entry name" value="F-box-assoc_interact_dom"/>
</dbReference>
<evidence type="ECO:0000256" key="1">
    <source>
        <dbReference type="SAM" id="Coils"/>
    </source>
</evidence>
<protein>
    <submittedName>
        <fullName evidence="3">F-box protein</fullName>
    </submittedName>
</protein>
<accession>A0A2U1PY13</accession>
<dbReference type="EMBL" id="PKPP01000616">
    <property type="protein sequence ID" value="PWA90597.1"/>
    <property type="molecule type" value="Genomic_DNA"/>
</dbReference>
<name>A0A2U1PY13_ARTAN</name>
<dbReference type="InterPro" id="IPR050796">
    <property type="entry name" value="SCF_F-box_component"/>
</dbReference>
<dbReference type="Proteomes" id="UP000245207">
    <property type="component" value="Unassembled WGS sequence"/>
</dbReference>
<dbReference type="InterPro" id="IPR036047">
    <property type="entry name" value="F-box-like_dom_sf"/>
</dbReference>
<dbReference type="InterPro" id="IPR006527">
    <property type="entry name" value="F-box-assoc_dom_typ1"/>
</dbReference>
<dbReference type="InterPro" id="IPR001810">
    <property type="entry name" value="F-box_dom"/>
</dbReference>
<organism evidence="3 4">
    <name type="scientific">Artemisia annua</name>
    <name type="common">Sweet wormwood</name>
    <dbReference type="NCBI Taxonomy" id="35608"/>
    <lineage>
        <taxon>Eukaryota</taxon>
        <taxon>Viridiplantae</taxon>
        <taxon>Streptophyta</taxon>
        <taxon>Embryophyta</taxon>
        <taxon>Tracheophyta</taxon>
        <taxon>Spermatophyta</taxon>
        <taxon>Magnoliopsida</taxon>
        <taxon>eudicotyledons</taxon>
        <taxon>Gunneridae</taxon>
        <taxon>Pentapetalae</taxon>
        <taxon>asterids</taxon>
        <taxon>campanulids</taxon>
        <taxon>Asterales</taxon>
        <taxon>Asteraceae</taxon>
        <taxon>Asteroideae</taxon>
        <taxon>Anthemideae</taxon>
        <taxon>Artemisiinae</taxon>
        <taxon>Artemisia</taxon>
    </lineage>
</organism>
<evidence type="ECO:0000313" key="3">
    <source>
        <dbReference type="EMBL" id="PWA90597.1"/>
    </source>
</evidence>
<dbReference type="Pfam" id="PF00646">
    <property type="entry name" value="F-box"/>
    <property type="match status" value="1"/>
</dbReference>
<evidence type="ECO:0000259" key="2">
    <source>
        <dbReference type="PROSITE" id="PS50181"/>
    </source>
</evidence>
<proteinExistence type="predicted"/>
<keyword evidence="1" id="KW-0175">Coiled coil</keyword>
<feature type="coiled-coil region" evidence="1">
    <location>
        <begin position="292"/>
        <end position="319"/>
    </location>
</feature>
<dbReference type="AlphaFoldDB" id="A0A2U1PY13"/>
<sequence>MSSYVPVDIQINILKRLPIKTIVRCTAVCKSWYSIIKNQHLQKPDIKLPSSSILIMSFELRNDYQNNCLLLSQDAYDLRETFEFNYMSIDQSEGLYNTGSWCNGVRCLSQYHEGQLLCRRKLLLFNPSIRKLRPLPLSSLDDRIEFLGRKSGRYVGFGYDKVTDDYKVIKLYRICKGIRSDSILHESETWMFDVDLEAEVYSLKTHSWKTIEVNDHRYFSGHPVSVNNSVHWLCNEDDGLGRASIIAFDFSSEAFREIMLPIECCCRRLFLFLYKGSLALLETAEVLDENFSDELDGDLEDVLEEAQAEEERNEEMQTVTLWIMKEYGEKVSWSMEFTRKPHISFDFPINFTENGKLILQIHDKEHVAWDPETDQVVNLVSIPTDGEITAEDYMESLLLL</sequence>
<dbReference type="SUPFAM" id="SSF81383">
    <property type="entry name" value="F-box domain"/>
    <property type="match status" value="1"/>
</dbReference>
<gene>
    <name evidence="3" type="ORF">CTI12_AA099200</name>
</gene>
<reference evidence="3 4" key="1">
    <citation type="journal article" date="2018" name="Mol. Plant">
        <title>The genome of Artemisia annua provides insight into the evolution of Asteraceae family and artemisinin biosynthesis.</title>
        <authorList>
            <person name="Shen Q."/>
            <person name="Zhang L."/>
            <person name="Liao Z."/>
            <person name="Wang S."/>
            <person name="Yan T."/>
            <person name="Shi P."/>
            <person name="Liu M."/>
            <person name="Fu X."/>
            <person name="Pan Q."/>
            <person name="Wang Y."/>
            <person name="Lv Z."/>
            <person name="Lu X."/>
            <person name="Zhang F."/>
            <person name="Jiang W."/>
            <person name="Ma Y."/>
            <person name="Chen M."/>
            <person name="Hao X."/>
            <person name="Li L."/>
            <person name="Tang Y."/>
            <person name="Lv G."/>
            <person name="Zhou Y."/>
            <person name="Sun X."/>
            <person name="Brodelius P.E."/>
            <person name="Rose J.K.C."/>
            <person name="Tang K."/>
        </authorList>
    </citation>
    <scope>NUCLEOTIDE SEQUENCE [LARGE SCALE GENOMIC DNA]</scope>
    <source>
        <strain evidence="4">cv. Huhao1</strain>
        <tissue evidence="3">Leaf</tissue>
    </source>
</reference>
<dbReference type="Gene3D" id="1.20.1280.50">
    <property type="match status" value="1"/>
</dbReference>
<dbReference type="PANTHER" id="PTHR31672">
    <property type="entry name" value="BNACNNG10540D PROTEIN"/>
    <property type="match status" value="1"/>
</dbReference>
<dbReference type="STRING" id="35608.A0A2U1PY13"/>
<dbReference type="NCBIfam" id="TIGR01640">
    <property type="entry name" value="F_box_assoc_1"/>
    <property type="match status" value="1"/>
</dbReference>
<evidence type="ECO:0000313" key="4">
    <source>
        <dbReference type="Proteomes" id="UP000245207"/>
    </source>
</evidence>
<keyword evidence="4" id="KW-1185">Reference proteome</keyword>
<dbReference type="PANTHER" id="PTHR31672:SF10">
    <property type="entry name" value="F-BOX DOMAIN-CONTAINING PROTEIN"/>
    <property type="match status" value="1"/>
</dbReference>
<dbReference type="CDD" id="cd22157">
    <property type="entry name" value="F-box_AtFBW1-like"/>
    <property type="match status" value="1"/>
</dbReference>
<dbReference type="PROSITE" id="PS50181">
    <property type="entry name" value="FBOX"/>
    <property type="match status" value="1"/>
</dbReference>